<keyword evidence="7" id="KW-1015">Disulfide bond</keyword>
<dbReference type="GO" id="GO:0000139">
    <property type="term" value="C:Golgi membrane"/>
    <property type="evidence" value="ECO:0007669"/>
    <property type="project" value="TreeGrafter"/>
</dbReference>
<dbReference type="FunFam" id="2.60.120.200:FF:000028">
    <property type="entry name" value="Blast:Protein ERGIC-53"/>
    <property type="match status" value="1"/>
</dbReference>
<evidence type="ECO:0000256" key="8">
    <source>
        <dbReference type="SAM" id="Phobius"/>
    </source>
</evidence>
<feature type="domain" description="L-type lectin-like" evidence="9">
    <location>
        <begin position="52"/>
        <end position="275"/>
    </location>
</feature>
<dbReference type="STRING" id="37653.A0A0L8GPA5"/>
<evidence type="ECO:0000256" key="1">
    <source>
        <dbReference type="ARBA" id="ARBA00004151"/>
    </source>
</evidence>
<dbReference type="PROSITE" id="PS51328">
    <property type="entry name" value="L_LECTIN_LIKE"/>
    <property type="match status" value="1"/>
</dbReference>
<dbReference type="GO" id="GO:0005789">
    <property type="term" value="C:endoplasmic reticulum membrane"/>
    <property type="evidence" value="ECO:0007669"/>
    <property type="project" value="TreeGrafter"/>
</dbReference>
<dbReference type="EMBL" id="KQ420924">
    <property type="protein sequence ID" value="KOF78853.1"/>
    <property type="molecule type" value="Genomic_DNA"/>
</dbReference>
<protein>
    <recommendedName>
        <fullName evidence="9">L-type lectin-like domain-containing protein</fullName>
    </recommendedName>
</protein>
<evidence type="ECO:0000313" key="10">
    <source>
        <dbReference type="EMBL" id="KOF78853.1"/>
    </source>
</evidence>
<dbReference type="PROSITE" id="PS51257">
    <property type="entry name" value="PROKAR_LIPOPROTEIN"/>
    <property type="match status" value="1"/>
</dbReference>
<evidence type="ECO:0000256" key="3">
    <source>
        <dbReference type="ARBA" id="ARBA00022729"/>
    </source>
</evidence>
<reference evidence="10" key="1">
    <citation type="submission" date="2015-07" db="EMBL/GenBank/DDBJ databases">
        <title>MeaNS - Measles Nucleotide Surveillance Program.</title>
        <authorList>
            <person name="Tran T."/>
            <person name="Druce J."/>
        </authorList>
    </citation>
    <scope>NUCLEOTIDE SEQUENCE</scope>
    <source>
        <strain evidence="10">UCB-OBI-ISO-001</strain>
        <tissue evidence="10">Gonad</tissue>
    </source>
</reference>
<dbReference type="SUPFAM" id="SSF49899">
    <property type="entry name" value="Concanavalin A-like lectins/glucanases"/>
    <property type="match status" value="1"/>
</dbReference>
<keyword evidence="2 8" id="KW-0812">Transmembrane</keyword>
<proteinExistence type="predicted"/>
<dbReference type="InterPro" id="IPR005052">
    <property type="entry name" value="Lectin_leg"/>
</dbReference>
<gene>
    <name evidence="10" type="ORF">OCBIM_22030212mg</name>
</gene>
<dbReference type="GO" id="GO:0030134">
    <property type="term" value="C:COPII-coated ER to Golgi transport vesicle"/>
    <property type="evidence" value="ECO:0007669"/>
    <property type="project" value="TreeGrafter"/>
</dbReference>
<dbReference type="AlphaFoldDB" id="A0A0L8GPA5"/>
<dbReference type="PANTHER" id="PTHR12223:SF28">
    <property type="entry name" value="LECTIN, MANNOSE BINDING 1 LIKE"/>
    <property type="match status" value="1"/>
</dbReference>
<dbReference type="InterPro" id="IPR013320">
    <property type="entry name" value="ConA-like_dom_sf"/>
</dbReference>
<keyword evidence="5 8" id="KW-1133">Transmembrane helix</keyword>
<keyword evidence="6 8" id="KW-0472">Membrane</keyword>
<dbReference type="OMA" id="RYELCIR"/>
<evidence type="ECO:0000259" key="9">
    <source>
        <dbReference type="PROSITE" id="PS51328"/>
    </source>
</evidence>
<dbReference type="GO" id="GO:0005537">
    <property type="term" value="F:D-mannose binding"/>
    <property type="evidence" value="ECO:0007669"/>
    <property type="project" value="TreeGrafter"/>
</dbReference>
<keyword evidence="3" id="KW-0732">Signal</keyword>
<dbReference type="PANTHER" id="PTHR12223">
    <property type="entry name" value="VESICULAR MANNOSE-BINDING LECTIN"/>
    <property type="match status" value="1"/>
</dbReference>
<dbReference type="Gene3D" id="2.60.120.200">
    <property type="match status" value="1"/>
</dbReference>
<evidence type="ECO:0000256" key="7">
    <source>
        <dbReference type="ARBA" id="ARBA00023157"/>
    </source>
</evidence>
<evidence type="ECO:0000256" key="2">
    <source>
        <dbReference type="ARBA" id="ARBA00022692"/>
    </source>
</evidence>
<dbReference type="Pfam" id="PF03388">
    <property type="entry name" value="Lectin_leg-like"/>
    <property type="match status" value="1"/>
</dbReference>
<dbReference type="GO" id="GO:0006888">
    <property type="term" value="P:endoplasmic reticulum to Golgi vesicle-mediated transport"/>
    <property type="evidence" value="ECO:0007669"/>
    <property type="project" value="TreeGrafter"/>
</dbReference>
<dbReference type="GO" id="GO:0033116">
    <property type="term" value="C:endoplasmic reticulum-Golgi intermediate compartment membrane"/>
    <property type="evidence" value="ECO:0007669"/>
    <property type="project" value="UniProtKB-SubCell"/>
</dbReference>
<organism evidence="10">
    <name type="scientific">Octopus bimaculoides</name>
    <name type="common">California two-spotted octopus</name>
    <dbReference type="NCBI Taxonomy" id="37653"/>
    <lineage>
        <taxon>Eukaryota</taxon>
        <taxon>Metazoa</taxon>
        <taxon>Spiralia</taxon>
        <taxon>Lophotrochozoa</taxon>
        <taxon>Mollusca</taxon>
        <taxon>Cephalopoda</taxon>
        <taxon>Coleoidea</taxon>
        <taxon>Octopodiformes</taxon>
        <taxon>Octopoda</taxon>
        <taxon>Incirrata</taxon>
        <taxon>Octopodidae</taxon>
        <taxon>Octopus</taxon>
    </lineage>
</organism>
<name>A0A0L8GPA5_OCTBM</name>
<dbReference type="OrthoDB" id="10265193at2759"/>
<keyword evidence="4" id="KW-0430">Lectin</keyword>
<dbReference type="KEGG" id="obi:106875548"/>
<evidence type="ECO:0000256" key="6">
    <source>
        <dbReference type="ARBA" id="ARBA00023136"/>
    </source>
</evidence>
<dbReference type="InterPro" id="IPR051136">
    <property type="entry name" value="Intracellular_Lectin-GPT"/>
</dbReference>
<evidence type="ECO:0000256" key="4">
    <source>
        <dbReference type="ARBA" id="ARBA00022734"/>
    </source>
</evidence>
<sequence length="533" mass="59770">MFNRNTAPSPITVTAMCSCRHTLHTLIVLTSLTLILVLSSTAPMVSASVPRLRFEYKLSFKGPHLIQKDKSIPFWEYGGDAIAGDENIRLTTSLKSKKGWVWTKNPVPHDNWVIEVTFRVTGRGRVGADGLAIWYTLDKAIEGPVFGNMDKWNGMGLFFDSFDNDGQRNNPYILVMLNNGTREYGHMNDGHDQQLGGCLRDFRNKPFPLKARVEYYKNSLTVFIHNGMSSNQNEYELCLRAEGIHLPKNGFFGVTAATGGLADDHDVMAFLTHSMHAPADQLDTGTKVSEDEKKKLDEEFKEYYKKLEQAKEDFKKENPDKAKDKYDIDVDKWFESQGERELKQIFEGQNNIYATLRELNKRLDELSGRQELILSKVTSIQAPVAGQPPMQHAQGTGVPVDTIRRHEVDMVINNQNDFRAQMKDIRQLIGLIKEKADHFAGVGATSGGDAPSGGSASNIQLQMALHEVKDTIKQVRTDTANILNTSQGSTTSCPNINCISPKVFFIGLSVQIAALFIYAMYKQSKEAQAKKFY</sequence>
<feature type="transmembrane region" description="Helical" evidence="8">
    <location>
        <begin position="503"/>
        <end position="521"/>
    </location>
</feature>
<evidence type="ECO:0000256" key="5">
    <source>
        <dbReference type="ARBA" id="ARBA00022989"/>
    </source>
</evidence>
<accession>A0A0L8GPA5</accession>
<dbReference type="CDD" id="cd06902">
    <property type="entry name" value="lectin_ERGIC-53_ERGL"/>
    <property type="match status" value="1"/>
</dbReference>
<comment type="subcellular location">
    <subcellularLocation>
        <location evidence="1">Endoplasmic reticulum-Golgi intermediate compartment membrane</location>
        <topology evidence="1">Single-pass type I membrane protein</topology>
    </subcellularLocation>
</comment>